<protein>
    <submittedName>
        <fullName evidence="2">Uncharacterized protein</fullName>
    </submittedName>
</protein>
<evidence type="ECO:0000313" key="3">
    <source>
        <dbReference type="EMBL" id="RZN58987.1"/>
    </source>
</evidence>
<dbReference type="RefSeq" id="WP_125670032.1">
    <property type="nucleotide sequence ID" value="NZ_RCOS01000005.1"/>
</dbReference>
<evidence type="ECO:0000313" key="4">
    <source>
        <dbReference type="Proteomes" id="UP000277582"/>
    </source>
</evidence>
<comment type="caution">
    <text evidence="2">The sequence shown here is derived from an EMBL/GenBank/DDBJ whole genome shotgun (WGS) entry which is preliminary data.</text>
</comment>
<accession>A0A429GYW1</accession>
<dbReference type="Proteomes" id="UP000316217">
    <property type="component" value="Unassembled WGS sequence"/>
</dbReference>
<dbReference type="EMBL" id="RCOS01000005">
    <property type="protein sequence ID" value="RSN79052.1"/>
    <property type="molecule type" value="Genomic_DNA"/>
</dbReference>
<feature type="region of interest" description="Disordered" evidence="1">
    <location>
        <begin position="47"/>
        <end position="72"/>
    </location>
</feature>
<keyword evidence="4" id="KW-1185">Reference proteome</keyword>
<proteinExistence type="predicted"/>
<dbReference type="AlphaFoldDB" id="A0A429GYW1"/>
<reference evidence="3 5" key="2">
    <citation type="journal article" date="2019" name="Nat. Microbiol.">
        <title>Wide diversity of methane and short-chain alkane metabolisms in uncultured archaea.</title>
        <authorList>
            <person name="Borrel G."/>
            <person name="Adam P.S."/>
            <person name="McKay L.J."/>
            <person name="Chen L.X."/>
            <person name="Sierra-Garcia I.N."/>
            <person name="Sieber C.M."/>
            <person name="Letourneur Q."/>
            <person name="Ghozlane A."/>
            <person name="Andersen G.L."/>
            <person name="Li W.J."/>
            <person name="Hallam S.J."/>
            <person name="Muyzer G."/>
            <person name="de Oliveira V.M."/>
            <person name="Inskeep W.P."/>
            <person name="Banfield J.F."/>
            <person name="Gribaldo S."/>
        </authorList>
    </citation>
    <scope>NUCLEOTIDE SEQUENCE [LARGE SCALE GENOMIC DNA]</scope>
    <source>
        <strain evidence="3">NM4</strain>
    </source>
</reference>
<reference evidence="2 4" key="1">
    <citation type="submission" date="2018-10" db="EMBL/GenBank/DDBJ databases">
        <title>Co-occurring genomic capacity for anaerobic methane metabolism and dissimilatory sulfite reduction discovered in the Korarchaeota.</title>
        <authorList>
            <person name="Mckay L.J."/>
            <person name="Dlakic M."/>
            <person name="Fields M.W."/>
            <person name="Delmont T.O."/>
            <person name="Eren A.M."/>
            <person name="Jay Z.J."/>
            <person name="Klingelsmith K.B."/>
            <person name="Rusch D.B."/>
            <person name="Inskeep W.P."/>
        </authorList>
    </citation>
    <scope>NUCLEOTIDE SEQUENCE [LARGE SCALE GENOMIC DNA]</scope>
    <source>
        <strain evidence="2 4">MDKW</strain>
    </source>
</reference>
<dbReference type="EMBL" id="RXII01000111">
    <property type="protein sequence ID" value="RZN58987.1"/>
    <property type="molecule type" value="Genomic_DNA"/>
</dbReference>
<gene>
    <name evidence="2" type="ORF">D6D85_00250</name>
    <name evidence="3" type="ORF">EF810_07165</name>
</gene>
<name>A0A429GYW1_9CREN</name>
<dbReference type="Proteomes" id="UP000277582">
    <property type="component" value="Unassembled WGS sequence"/>
</dbReference>
<evidence type="ECO:0000313" key="5">
    <source>
        <dbReference type="Proteomes" id="UP000316217"/>
    </source>
</evidence>
<sequence length="72" mass="7703">MRALSIFLLVLLLFVAGYLLYPYLQSGYFSGYPAEIGLKTYTASEAVRAPPSPQPSPAPQLVAEKGSSAVPK</sequence>
<evidence type="ECO:0000256" key="1">
    <source>
        <dbReference type="SAM" id="MobiDB-lite"/>
    </source>
</evidence>
<organism evidence="2 4">
    <name type="scientific">Candidatus Methanodesulfokora washburnensis</name>
    <dbReference type="NCBI Taxonomy" id="2478471"/>
    <lineage>
        <taxon>Archaea</taxon>
        <taxon>Thermoproteota</taxon>
        <taxon>Candidatus Korarchaeia</taxon>
        <taxon>Candidatus Korarchaeia incertae sedis</taxon>
        <taxon>Candidatus Methanodesulfokora</taxon>
    </lineage>
</organism>
<evidence type="ECO:0000313" key="2">
    <source>
        <dbReference type="EMBL" id="RSN79052.1"/>
    </source>
</evidence>